<dbReference type="InterPro" id="IPR000847">
    <property type="entry name" value="LysR_HTH_N"/>
</dbReference>
<evidence type="ECO:0000259" key="8">
    <source>
        <dbReference type="PROSITE" id="PS50931"/>
    </source>
</evidence>
<keyword evidence="6" id="KW-0238">DNA-binding</keyword>
<feature type="domain" description="HTH lysR-type" evidence="8">
    <location>
        <begin position="114"/>
        <end position="171"/>
    </location>
</feature>
<name>A0AAW9TIT6_RHIML</name>
<dbReference type="PANTHER" id="PTHR30346:SF28">
    <property type="entry name" value="HTH-TYPE TRANSCRIPTIONAL REGULATOR CYNR"/>
    <property type="match status" value="1"/>
</dbReference>
<dbReference type="PROSITE" id="PS50931">
    <property type="entry name" value="HTH_LYSR"/>
    <property type="match status" value="1"/>
</dbReference>
<dbReference type="AlphaFoldDB" id="A0AAW9TIT6"/>
<dbReference type="PRINTS" id="PR00039">
    <property type="entry name" value="HTHLYSR"/>
</dbReference>
<keyword evidence="4" id="KW-0805">Transcription regulation</keyword>
<feature type="non-terminal residue" evidence="9">
    <location>
        <position position="245"/>
    </location>
</feature>
<dbReference type="GO" id="GO:0003700">
    <property type="term" value="F:DNA-binding transcription factor activity"/>
    <property type="evidence" value="ECO:0007669"/>
    <property type="project" value="InterPro"/>
</dbReference>
<dbReference type="InterPro" id="IPR036390">
    <property type="entry name" value="WH_DNA-bd_sf"/>
</dbReference>
<dbReference type="GO" id="GO:0032993">
    <property type="term" value="C:protein-DNA complex"/>
    <property type="evidence" value="ECO:0007669"/>
    <property type="project" value="TreeGrafter"/>
</dbReference>
<comment type="similarity">
    <text evidence="2">Belongs to the LysR transcriptional regulatory family.</text>
</comment>
<dbReference type="Gene3D" id="1.10.10.10">
    <property type="entry name" value="Winged helix-like DNA-binding domain superfamily/Winged helix DNA-binding domain"/>
    <property type="match status" value="1"/>
</dbReference>
<dbReference type="SUPFAM" id="SSF52518">
    <property type="entry name" value="Thiamin diphosphate-binding fold (THDP-binding)"/>
    <property type="match status" value="1"/>
</dbReference>
<dbReference type="InterPro" id="IPR036388">
    <property type="entry name" value="WH-like_DNA-bd_sf"/>
</dbReference>
<dbReference type="Gene3D" id="3.40.50.970">
    <property type="match status" value="1"/>
</dbReference>
<evidence type="ECO:0000256" key="4">
    <source>
        <dbReference type="ARBA" id="ARBA00023015"/>
    </source>
</evidence>
<reference evidence="9 10" key="1">
    <citation type="journal article" date="2013" name="Genome Biol.">
        <title>Comparative genomics of the core and accessory genomes of 48 Sinorhizobium strains comprising five genospecies.</title>
        <authorList>
            <person name="Sugawara M."/>
            <person name="Epstein B."/>
            <person name="Badgley B.D."/>
            <person name="Unno T."/>
            <person name="Xu L."/>
            <person name="Reese J."/>
            <person name="Gyaneshwar P."/>
            <person name="Denny R."/>
            <person name="Mudge J."/>
            <person name="Bharti A.K."/>
            <person name="Farmer A.D."/>
            <person name="May G.D."/>
            <person name="Woodward J.E."/>
            <person name="Medigue C."/>
            <person name="Vallenet D."/>
            <person name="Lajus A."/>
            <person name="Rouy Z."/>
            <person name="Martinez-Vaz B."/>
            <person name="Tiffin P."/>
            <person name="Young N.D."/>
            <person name="Sadowsky M.J."/>
        </authorList>
    </citation>
    <scope>NUCLEOTIDE SEQUENCE [LARGE SCALE GENOMIC DNA]</scope>
    <source>
        <strain evidence="9 10">N6B1</strain>
    </source>
</reference>
<keyword evidence="5" id="KW-0786">Thiamine pyrophosphate</keyword>
<evidence type="ECO:0000313" key="10">
    <source>
        <dbReference type="Proteomes" id="UP000429484"/>
    </source>
</evidence>
<dbReference type="SUPFAM" id="SSF46785">
    <property type="entry name" value="Winged helix' DNA-binding domain"/>
    <property type="match status" value="1"/>
</dbReference>
<dbReference type="EMBL" id="WISR01000034">
    <property type="protein sequence ID" value="MQW31861.1"/>
    <property type="molecule type" value="Genomic_DNA"/>
</dbReference>
<evidence type="ECO:0000256" key="5">
    <source>
        <dbReference type="ARBA" id="ARBA00023052"/>
    </source>
</evidence>
<proteinExistence type="inferred from homology"/>
<sequence length="245" mass="27421">MPDTYLGEGAANRGQVYESFNMAALWKLPIVTRTTVTPVTEISRGLGADRFLETRRVSFAIPGEPVDGMDVRSVHAARQSAFEHARTGKGPYILEMHTYRYRVRSMKPKRDRSMDINQVRYFLNLAETLNFTEAARRSGVSQPSLTRAIQRLEEDLGSPLIYRDGKDSRLTALGRDVQAEFMRIELALRNVREHSESTVLGRRRILDIAVAPTIGPAAFAAFFDDALGELPSVKINMHQLLAGEG</sequence>
<comment type="caution">
    <text evidence="9">The sequence shown here is derived from an EMBL/GenBank/DDBJ whole genome shotgun (WGS) entry which is preliminary data.</text>
</comment>
<dbReference type="GO" id="GO:0003677">
    <property type="term" value="F:DNA binding"/>
    <property type="evidence" value="ECO:0007669"/>
    <property type="project" value="UniProtKB-KW"/>
</dbReference>
<dbReference type="Proteomes" id="UP000429484">
    <property type="component" value="Unassembled WGS sequence"/>
</dbReference>
<evidence type="ECO:0000313" key="9">
    <source>
        <dbReference type="EMBL" id="MQW31861.1"/>
    </source>
</evidence>
<keyword evidence="7" id="KW-0804">Transcription</keyword>
<dbReference type="InterPro" id="IPR001017">
    <property type="entry name" value="DH_E1"/>
</dbReference>
<evidence type="ECO:0000256" key="7">
    <source>
        <dbReference type="ARBA" id="ARBA00023163"/>
    </source>
</evidence>
<dbReference type="PANTHER" id="PTHR30346">
    <property type="entry name" value="TRANSCRIPTIONAL DUAL REGULATOR HCAR-RELATED"/>
    <property type="match status" value="1"/>
</dbReference>
<protein>
    <submittedName>
        <fullName evidence="9">LysR family transcriptional regulator</fullName>
    </submittedName>
</protein>
<dbReference type="GO" id="GO:0016624">
    <property type="term" value="F:oxidoreductase activity, acting on the aldehyde or oxo group of donors, disulfide as acceptor"/>
    <property type="evidence" value="ECO:0007669"/>
    <property type="project" value="InterPro"/>
</dbReference>
<evidence type="ECO:0000256" key="1">
    <source>
        <dbReference type="ARBA" id="ARBA00001964"/>
    </source>
</evidence>
<comment type="cofactor">
    <cofactor evidence="1">
        <name>thiamine diphosphate</name>
        <dbReference type="ChEBI" id="CHEBI:58937"/>
    </cofactor>
</comment>
<keyword evidence="3" id="KW-0560">Oxidoreductase</keyword>
<evidence type="ECO:0000256" key="6">
    <source>
        <dbReference type="ARBA" id="ARBA00023125"/>
    </source>
</evidence>
<evidence type="ECO:0000256" key="2">
    <source>
        <dbReference type="ARBA" id="ARBA00009437"/>
    </source>
</evidence>
<gene>
    <name evidence="9" type="ORF">GHK53_03070</name>
</gene>
<dbReference type="Pfam" id="PF00676">
    <property type="entry name" value="E1_dh"/>
    <property type="match status" value="1"/>
</dbReference>
<accession>A0AAW9TIT6</accession>
<evidence type="ECO:0000256" key="3">
    <source>
        <dbReference type="ARBA" id="ARBA00023002"/>
    </source>
</evidence>
<organism evidence="9 10">
    <name type="scientific">Rhizobium meliloti</name>
    <name type="common">Ensifer meliloti</name>
    <name type="synonym">Sinorhizobium meliloti</name>
    <dbReference type="NCBI Taxonomy" id="382"/>
    <lineage>
        <taxon>Bacteria</taxon>
        <taxon>Pseudomonadati</taxon>
        <taxon>Pseudomonadota</taxon>
        <taxon>Alphaproteobacteria</taxon>
        <taxon>Hyphomicrobiales</taxon>
        <taxon>Rhizobiaceae</taxon>
        <taxon>Sinorhizobium/Ensifer group</taxon>
        <taxon>Sinorhizobium</taxon>
    </lineage>
</organism>
<dbReference type="Pfam" id="PF00126">
    <property type="entry name" value="HTH_1"/>
    <property type="match status" value="1"/>
</dbReference>
<dbReference type="InterPro" id="IPR029061">
    <property type="entry name" value="THDP-binding"/>
</dbReference>